<dbReference type="GO" id="GO:0046982">
    <property type="term" value="F:protein heterodimerization activity"/>
    <property type="evidence" value="ECO:0007669"/>
    <property type="project" value="InterPro"/>
</dbReference>
<gene>
    <name evidence="2" type="ORF">LCMAC202_04980</name>
</gene>
<accession>A0A481Z0D2</accession>
<feature type="domain" description="Core Histone H2A/H2B/H3" evidence="1">
    <location>
        <begin position="106"/>
        <end position="174"/>
    </location>
</feature>
<evidence type="ECO:0000313" key="2">
    <source>
        <dbReference type="EMBL" id="QBK88136.1"/>
    </source>
</evidence>
<evidence type="ECO:0000259" key="1">
    <source>
        <dbReference type="Pfam" id="PF00125"/>
    </source>
</evidence>
<protein>
    <submittedName>
        <fullName evidence="2">Histone-like protein</fullName>
    </submittedName>
</protein>
<dbReference type="InterPro" id="IPR009072">
    <property type="entry name" value="Histone-fold"/>
</dbReference>
<organism evidence="2">
    <name type="scientific">Marseillevirus LCMAC202</name>
    <dbReference type="NCBI Taxonomy" id="2506606"/>
    <lineage>
        <taxon>Viruses</taxon>
        <taxon>Varidnaviria</taxon>
        <taxon>Bamfordvirae</taxon>
        <taxon>Nucleocytoviricota</taxon>
        <taxon>Megaviricetes</taxon>
        <taxon>Pimascovirales</taxon>
        <taxon>Pimascovirales incertae sedis</taxon>
        <taxon>Marseilleviridae</taxon>
    </lineage>
</organism>
<dbReference type="Gene3D" id="1.10.20.10">
    <property type="entry name" value="Histone, subunit A"/>
    <property type="match status" value="1"/>
</dbReference>
<name>A0A481Z0D2_9VIRU</name>
<dbReference type="InterPro" id="IPR007125">
    <property type="entry name" value="H2A/H2B/H3"/>
</dbReference>
<dbReference type="Pfam" id="PF00125">
    <property type="entry name" value="Histone"/>
    <property type="match status" value="1"/>
</dbReference>
<reference evidence="2" key="1">
    <citation type="journal article" date="2019" name="MBio">
        <title>Virus Genomes from Deep Sea Sediments Expand the Ocean Megavirome and Support Independent Origins of Viral Gigantism.</title>
        <authorList>
            <person name="Backstrom D."/>
            <person name="Yutin N."/>
            <person name="Jorgensen S.L."/>
            <person name="Dharamshi J."/>
            <person name="Homa F."/>
            <person name="Zaremba-Niedwiedzka K."/>
            <person name="Spang A."/>
            <person name="Wolf Y.I."/>
            <person name="Koonin E.V."/>
            <person name="Ettema T.J."/>
        </authorList>
    </citation>
    <scope>NUCLEOTIDE SEQUENCE</scope>
</reference>
<dbReference type="GO" id="GO:0003677">
    <property type="term" value="F:DNA binding"/>
    <property type="evidence" value="ECO:0007669"/>
    <property type="project" value="InterPro"/>
</dbReference>
<dbReference type="EMBL" id="MK500376">
    <property type="protein sequence ID" value="QBK88136.1"/>
    <property type="molecule type" value="Genomic_DNA"/>
</dbReference>
<dbReference type="SUPFAM" id="SSF47113">
    <property type="entry name" value="Histone-fold"/>
    <property type="match status" value="2"/>
</dbReference>
<proteinExistence type="predicted"/>
<sequence length="176" mass="19944">MSFNKNASKRLSVIAGINRESREIADIINSIVHEYLTKTLGNAIKVVLFSGRKTLIVDDLRFLSRICPDYPQVACPTNLAKLAKVCIESKDIEAVLRGYKGYSLYTLKRPFNNLVRGLAHELCRADIRIGKNVIPLLQNMTEHQIIKIMNQAATYTIRDNRDTLLPKDIETALRTM</sequence>